<keyword evidence="3" id="KW-1185">Reference proteome</keyword>
<dbReference type="Pfam" id="PF00754">
    <property type="entry name" value="F5_F8_type_C"/>
    <property type="match status" value="1"/>
</dbReference>
<dbReference type="SUPFAM" id="SSF49785">
    <property type="entry name" value="Galactose-binding domain-like"/>
    <property type="match status" value="1"/>
</dbReference>
<reference evidence="2" key="1">
    <citation type="submission" date="2020-04" db="EMBL/GenBank/DDBJ databases">
        <authorList>
            <person name="Alioto T."/>
            <person name="Alioto T."/>
            <person name="Gomez Garrido J."/>
        </authorList>
    </citation>
    <scope>NUCLEOTIDE SEQUENCE</scope>
    <source>
        <strain evidence="2">A484AB</strain>
    </source>
</reference>
<proteinExistence type="predicted"/>
<evidence type="ECO:0000259" key="1">
    <source>
        <dbReference type="Pfam" id="PF00754"/>
    </source>
</evidence>
<organism evidence="2 3">
    <name type="scientific">Paramuricea clavata</name>
    <name type="common">Red gorgonian</name>
    <name type="synonym">Violescent sea-whip</name>
    <dbReference type="NCBI Taxonomy" id="317549"/>
    <lineage>
        <taxon>Eukaryota</taxon>
        <taxon>Metazoa</taxon>
        <taxon>Cnidaria</taxon>
        <taxon>Anthozoa</taxon>
        <taxon>Octocorallia</taxon>
        <taxon>Malacalcyonacea</taxon>
        <taxon>Plexauridae</taxon>
        <taxon>Paramuricea</taxon>
    </lineage>
</organism>
<dbReference type="OrthoDB" id="73209at2759"/>
<dbReference type="AlphaFoldDB" id="A0A7D9KZA6"/>
<protein>
    <recommendedName>
        <fullName evidence="1">F5/8 type C domain-containing protein</fullName>
    </recommendedName>
</protein>
<name>A0A7D9KZA6_PARCT</name>
<dbReference type="InterPro" id="IPR008979">
    <property type="entry name" value="Galactose-bd-like_sf"/>
</dbReference>
<sequence length="339" mass="39097">MSMTMYRNNSHCLNANTKQIPFKWPLVAKSRGFATLSNPCHQFTLHARYKNCQLTNYRTLAFSRRLPNILKMASQNFVLKLSVLALATCVAQGFFLGSEKEGTFIPFEKLKDLGLSRDHKVYSHLVIPPWSRPFKLGYCESWEWHTDPKYRAQRLAICKELSEGTHECDSPTGFCDDKCPYTNASYPFWRLRNSAEVQIVWTVSSIQMFSSSSSNKNLIENPTKAYASSYFGPGYYPSNAFDNNPETIWVSNGQAPPGMQWLAFEFDHPVSIGSIRIASEIDKPERAPTEIYVEGSCEKYFRTFETMWVIRNPMQKSDIRAHGELKRRDAGKPRFRRFR</sequence>
<dbReference type="InterPro" id="IPR000421">
    <property type="entry name" value="FA58C"/>
</dbReference>
<dbReference type="EMBL" id="CACRXK020011514">
    <property type="protein sequence ID" value="CAB4021590.1"/>
    <property type="molecule type" value="Genomic_DNA"/>
</dbReference>
<dbReference type="Gene3D" id="2.60.120.260">
    <property type="entry name" value="Galactose-binding domain-like"/>
    <property type="match status" value="1"/>
</dbReference>
<accession>A0A7D9KZA6</accession>
<evidence type="ECO:0000313" key="2">
    <source>
        <dbReference type="EMBL" id="CAB4021590.1"/>
    </source>
</evidence>
<gene>
    <name evidence="2" type="ORF">PACLA_8A002619</name>
</gene>
<evidence type="ECO:0000313" key="3">
    <source>
        <dbReference type="Proteomes" id="UP001152795"/>
    </source>
</evidence>
<dbReference type="Proteomes" id="UP001152795">
    <property type="component" value="Unassembled WGS sequence"/>
</dbReference>
<feature type="domain" description="F5/8 type C" evidence="1">
    <location>
        <begin position="225"/>
        <end position="298"/>
    </location>
</feature>
<comment type="caution">
    <text evidence="2">The sequence shown here is derived from an EMBL/GenBank/DDBJ whole genome shotgun (WGS) entry which is preliminary data.</text>
</comment>